<evidence type="ECO:0000256" key="1">
    <source>
        <dbReference type="SAM" id="Phobius"/>
    </source>
</evidence>
<gene>
    <name evidence="3" type="primary">secG</name>
</gene>
<evidence type="ECO:0000313" key="3">
    <source>
        <dbReference type="EMBL" id="ARW67255.1"/>
    </source>
</evidence>
<keyword evidence="2" id="KW-0732">Signal</keyword>
<keyword evidence="1" id="KW-0472">Membrane</keyword>
<dbReference type="GeneID" id="33360537"/>
<dbReference type="RefSeq" id="YP_009398069.1">
    <property type="nucleotide sequence ID" value="NC_035290.1"/>
</dbReference>
<dbReference type="EMBL" id="MF101446">
    <property type="protein sequence ID" value="ARW67255.1"/>
    <property type="molecule type" value="Genomic_DNA"/>
</dbReference>
<keyword evidence="1" id="KW-0812">Transmembrane</keyword>
<keyword evidence="3" id="KW-0150">Chloroplast</keyword>
<name>A0A1Z1MN98_9FLOR</name>
<feature type="signal peptide" evidence="2">
    <location>
        <begin position="1"/>
        <end position="24"/>
    </location>
</feature>
<organism evidence="3">
    <name type="scientific">Gredgaria maugeana</name>
    <dbReference type="NCBI Taxonomy" id="2007213"/>
    <lineage>
        <taxon>Eukaryota</taxon>
        <taxon>Rhodophyta</taxon>
        <taxon>Florideophyceae</taxon>
        <taxon>Rhodymeniophycidae</taxon>
        <taxon>Ceramiales</taxon>
        <taxon>Rhodomelaceae</taxon>
        <taxon>Herposiphonieae</taxon>
        <taxon>Gredgaria</taxon>
    </lineage>
</organism>
<geneLocation type="chloroplast" evidence="3"/>
<feature type="transmembrane region" description="Helical" evidence="1">
    <location>
        <begin position="49"/>
        <end position="65"/>
    </location>
</feature>
<reference evidence="3" key="1">
    <citation type="journal article" date="2017" name="J. Phycol.">
        <title>Analysis of chloroplast genomes and a supermatrix inform reclassification of the Rhodomelaceae (Rhodophyta).</title>
        <authorList>
            <person name="Diaz-Tapia P."/>
            <person name="Maggs C.A."/>
            <person name="West J.A."/>
            <person name="Verbruggen H."/>
        </authorList>
    </citation>
    <scope>NUCLEOTIDE SEQUENCE</scope>
    <source>
        <strain evidence="3">PD1230</strain>
    </source>
</reference>
<accession>A0A1Z1MN98</accession>
<keyword evidence="1" id="KW-1133">Transmembrane helix</keyword>
<dbReference type="AlphaFoldDB" id="A0A1Z1MN98"/>
<evidence type="ECO:0000256" key="2">
    <source>
        <dbReference type="SAM" id="SignalP"/>
    </source>
</evidence>
<protein>
    <submittedName>
        <fullName evidence="3">Preprotein-translocase subunit g</fullName>
    </submittedName>
</protein>
<proteinExistence type="predicted"/>
<feature type="chain" id="PRO_5012599553" evidence="2">
    <location>
        <begin position="25"/>
        <end position="66"/>
    </location>
</feature>
<sequence length="66" mass="7741">MFKFCWYIFSLLTVCCILLNTPSSSNIGSSMNQNQIFSFRSNKLLMQRLISFNILMFFIFTILSLL</sequence>
<keyword evidence="3" id="KW-0934">Plastid</keyword>